<dbReference type="InterPro" id="IPR023214">
    <property type="entry name" value="HAD_sf"/>
</dbReference>
<organism evidence="5 6">
    <name type="scientific">Paenibacillus cisolokensis</name>
    <dbReference type="NCBI Taxonomy" id="1658519"/>
    <lineage>
        <taxon>Bacteria</taxon>
        <taxon>Bacillati</taxon>
        <taxon>Bacillota</taxon>
        <taxon>Bacilli</taxon>
        <taxon>Bacillales</taxon>
        <taxon>Paenibacillaceae</taxon>
        <taxon>Paenibacillus</taxon>
    </lineage>
</organism>
<comment type="cofactor">
    <cofactor evidence="1">
        <name>Mg(2+)</name>
        <dbReference type="ChEBI" id="CHEBI:18420"/>
    </cofactor>
</comment>
<dbReference type="PANTHER" id="PTHR46193">
    <property type="entry name" value="6-PHOSPHOGLUCONATE PHOSPHATASE"/>
    <property type="match status" value="1"/>
</dbReference>
<dbReference type="SFLD" id="SFLDG01129">
    <property type="entry name" value="C1.5:_HAD__Beta-PGM__Phosphata"/>
    <property type="match status" value="1"/>
</dbReference>
<evidence type="ECO:0000313" key="5">
    <source>
        <dbReference type="EMBL" id="GIQ62011.1"/>
    </source>
</evidence>
<dbReference type="PRINTS" id="PR00413">
    <property type="entry name" value="HADHALOGNASE"/>
</dbReference>
<reference evidence="5 6" key="1">
    <citation type="submission" date="2021-04" db="EMBL/GenBank/DDBJ databases">
        <title>Draft genome sequence of Paenibacillus cisolokensis, LC2-13A.</title>
        <authorList>
            <person name="Uke A."/>
            <person name="Chhe C."/>
            <person name="Baramee S."/>
            <person name="Kosugi A."/>
        </authorList>
    </citation>
    <scope>NUCLEOTIDE SEQUENCE [LARGE SCALE GENOMIC DNA]</scope>
    <source>
        <strain evidence="5 6">LC2-13A</strain>
    </source>
</reference>
<dbReference type="InterPro" id="IPR051600">
    <property type="entry name" value="Beta-PGM-like"/>
</dbReference>
<dbReference type="InterPro" id="IPR023198">
    <property type="entry name" value="PGP-like_dom2"/>
</dbReference>
<protein>
    <submittedName>
        <fullName evidence="5">Haloacid dehalogenase</fullName>
    </submittedName>
</protein>
<dbReference type="Gene3D" id="1.10.150.240">
    <property type="entry name" value="Putative phosphatase, domain 2"/>
    <property type="match status" value="1"/>
</dbReference>
<evidence type="ECO:0000256" key="1">
    <source>
        <dbReference type="ARBA" id="ARBA00001946"/>
    </source>
</evidence>
<comment type="similarity">
    <text evidence="2">Belongs to the HAD-like hydrolase superfamily. CbbY/CbbZ/Gph/YieH family.</text>
</comment>
<dbReference type="NCBIfam" id="TIGR01549">
    <property type="entry name" value="HAD-SF-IA-v1"/>
    <property type="match status" value="1"/>
</dbReference>
<comment type="caution">
    <text evidence="5">The sequence shown here is derived from an EMBL/GenBank/DDBJ whole genome shotgun (WGS) entry which is preliminary data.</text>
</comment>
<keyword evidence="6" id="KW-1185">Reference proteome</keyword>
<dbReference type="InterPro" id="IPR036412">
    <property type="entry name" value="HAD-like_sf"/>
</dbReference>
<evidence type="ECO:0000256" key="4">
    <source>
        <dbReference type="ARBA" id="ARBA00022842"/>
    </source>
</evidence>
<dbReference type="NCBIfam" id="TIGR01509">
    <property type="entry name" value="HAD-SF-IA-v3"/>
    <property type="match status" value="1"/>
</dbReference>
<gene>
    <name evidence="5" type="ORF">PACILC2_05790</name>
</gene>
<keyword evidence="4" id="KW-0460">Magnesium</keyword>
<dbReference type="SFLD" id="SFLDS00003">
    <property type="entry name" value="Haloacid_Dehalogenase"/>
    <property type="match status" value="1"/>
</dbReference>
<dbReference type="CDD" id="cd16423">
    <property type="entry name" value="HAD_BPGM-like"/>
    <property type="match status" value="1"/>
</dbReference>
<dbReference type="PANTHER" id="PTHR46193:SF21">
    <property type="entry name" value="SLL1138 PROTEIN"/>
    <property type="match status" value="1"/>
</dbReference>
<dbReference type="Proteomes" id="UP000680304">
    <property type="component" value="Unassembled WGS sequence"/>
</dbReference>
<dbReference type="InterPro" id="IPR041492">
    <property type="entry name" value="HAD_2"/>
</dbReference>
<sequence length="219" mass="24815">MRAIVFDFDGLIIDTETPWYEAFRQIYQEHGCELPLDQWLLCVGTTFSSFDPYEYLERLLKRELDRKRLQAIGERKHRELMEKQDIRPGVLDYLTSARESGLKIGLASSSSGSWVEPFLRKHGLYGYFDAIVTADHVAKVKPDPELYIKALDALGVSGDEAVAFEDSLNGLKAARAAGLHCVIVPNAITRHLEFDDYSMRLSSMSEMSLSQVLKRLKPA</sequence>
<dbReference type="RefSeq" id="WP_213527273.1">
    <property type="nucleotide sequence ID" value="NZ_BOVJ01000017.1"/>
</dbReference>
<dbReference type="Gene3D" id="3.40.50.1000">
    <property type="entry name" value="HAD superfamily/HAD-like"/>
    <property type="match status" value="1"/>
</dbReference>
<name>A0ABQ4N1X6_9BACL</name>
<dbReference type="EMBL" id="BOVJ01000017">
    <property type="protein sequence ID" value="GIQ62011.1"/>
    <property type="molecule type" value="Genomic_DNA"/>
</dbReference>
<accession>A0ABQ4N1X6</accession>
<proteinExistence type="inferred from homology"/>
<evidence type="ECO:0000313" key="6">
    <source>
        <dbReference type="Proteomes" id="UP000680304"/>
    </source>
</evidence>
<keyword evidence="3" id="KW-0479">Metal-binding</keyword>
<evidence type="ECO:0000256" key="3">
    <source>
        <dbReference type="ARBA" id="ARBA00022723"/>
    </source>
</evidence>
<dbReference type="SUPFAM" id="SSF56784">
    <property type="entry name" value="HAD-like"/>
    <property type="match status" value="1"/>
</dbReference>
<evidence type="ECO:0000256" key="2">
    <source>
        <dbReference type="ARBA" id="ARBA00006171"/>
    </source>
</evidence>
<dbReference type="Pfam" id="PF13419">
    <property type="entry name" value="HAD_2"/>
    <property type="match status" value="1"/>
</dbReference>
<dbReference type="SFLD" id="SFLDG01135">
    <property type="entry name" value="C1.5.6:_HAD__Beta-PGM__Phospha"/>
    <property type="match status" value="1"/>
</dbReference>
<dbReference type="InterPro" id="IPR006439">
    <property type="entry name" value="HAD-SF_hydro_IA"/>
</dbReference>